<dbReference type="KEGG" id="nai:NECAME_19489"/>
<evidence type="ECO:0000313" key="1">
    <source>
        <dbReference type="EMBL" id="ETN68874.1"/>
    </source>
</evidence>
<keyword evidence="2" id="KW-1185">Reference proteome</keyword>
<dbReference type="EMBL" id="KI669187">
    <property type="protein sequence ID" value="ETN68874.1"/>
    <property type="molecule type" value="Genomic_DNA"/>
</dbReference>
<dbReference type="AlphaFoldDB" id="W2SGV9"/>
<evidence type="ECO:0000313" key="2">
    <source>
        <dbReference type="Proteomes" id="UP000053676"/>
    </source>
</evidence>
<gene>
    <name evidence="1" type="ORF">NECAME_19489</name>
</gene>
<name>W2SGV9_NECAM</name>
<protein>
    <submittedName>
        <fullName evidence="1">Uncharacterized protein</fullName>
    </submittedName>
</protein>
<sequence length="76" mass="8361">MYSCGEESTNVVSFSKDYISVPQNNPDLDYVQTSAFFDFLYPENTNLSSTEYNIMSGKFEHSYGSFASGVSTSGGL</sequence>
<dbReference type="OrthoDB" id="6413693at2759"/>
<dbReference type="Proteomes" id="UP000053676">
    <property type="component" value="Unassembled WGS sequence"/>
</dbReference>
<organism evidence="1 2">
    <name type="scientific">Necator americanus</name>
    <name type="common">Human hookworm</name>
    <dbReference type="NCBI Taxonomy" id="51031"/>
    <lineage>
        <taxon>Eukaryota</taxon>
        <taxon>Metazoa</taxon>
        <taxon>Ecdysozoa</taxon>
        <taxon>Nematoda</taxon>
        <taxon>Chromadorea</taxon>
        <taxon>Rhabditida</taxon>
        <taxon>Rhabditina</taxon>
        <taxon>Rhabditomorpha</taxon>
        <taxon>Strongyloidea</taxon>
        <taxon>Ancylostomatidae</taxon>
        <taxon>Bunostominae</taxon>
        <taxon>Necator</taxon>
    </lineage>
</organism>
<proteinExistence type="predicted"/>
<accession>W2SGV9</accession>
<reference evidence="2" key="1">
    <citation type="journal article" date="2014" name="Nat. Genet.">
        <title>Genome of the human hookworm Necator americanus.</title>
        <authorList>
            <person name="Tang Y.T."/>
            <person name="Gao X."/>
            <person name="Rosa B.A."/>
            <person name="Abubucker S."/>
            <person name="Hallsworth-Pepin K."/>
            <person name="Martin J."/>
            <person name="Tyagi R."/>
            <person name="Heizer E."/>
            <person name="Zhang X."/>
            <person name="Bhonagiri-Palsikar V."/>
            <person name="Minx P."/>
            <person name="Warren W.C."/>
            <person name="Wang Q."/>
            <person name="Zhan B."/>
            <person name="Hotez P.J."/>
            <person name="Sternberg P.W."/>
            <person name="Dougall A."/>
            <person name="Gaze S.T."/>
            <person name="Mulvenna J."/>
            <person name="Sotillo J."/>
            <person name="Ranganathan S."/>
            <person name="Rabelo E.M."/>
            <person name="Wilson R.K."/>
            <person name="Felgner P.L."/>
            <person name="Bethony J."/>
            <person name="Hawdon J.M."/>
            <person name="Gasser R.B."/>
            <person name="Loukas A."/>
            <person name="Mitreva M."/>
        </authorList>
    </citation>
    <scope>NUCLEOTIDE SEQUENCE [LARGE SCALE GENOMIC DNA]</scope>
</reference>
<dbReference type="STRING" id="51031.W2SGV9"/>